<reference evidence="2" key="2">
    <citation type="submission" date="2025-09" db="UniProtKB">
        <authorList>
            <consortium name="Ensembl"/>
        </authorList>
    </citation>
    <scope>IDENTIFICATION</scope>
</reference>
<dbReference type="OMA" id="TITHNDP"/>
<dbReference type="AlphaFoldDB" id="A0A8C5C120"/>
<keyword evidence="3" id="KW-1185">Reference proteome</keyword>
<dbReference type="Pfam" id="PF00078">
    <property type="entry name" value="RVT_1"/>
    <property type="match status" value="1"/>
</dbReference>
<reference evidence="2" key="1">
    <citation type="submission" date="2025-08" db="UniProtKB">
        <authorList>
            <consortium name="Ensembl"/>
        </authorList>
    </citation>
    <scope>IDENTIFICATION</scope>
</reference>
<dbReference type="PANTHER" id="PTHR33332">
    <property type="entry name" value="REVERSE TRANSCRIPTASE DOMAIN-CONTAINING PROTEIN"/>
    <property type="match status" value="1"/>
</dbReference>
<dbReference type="Ensembl" id="ENSGMOT00000041284.1">
    <property type="protein sequence ID" value="ENSGMOP00000051756.1"/>
    <property type="gene ID" value="ENSGMOG00000030337.1"/>
</dbReference>
<dbReference type="InterPro" id="IPR043502">
    <property type="entry name" value="DNA/RNA_pol_sf"/>
</dbReference>
<accession>A0A8C5C120</accession>
<dbReference type="GeneTree" id="ENSGT01120000271879"/>
<evidence type="ECO:0000259" key="1">
    <source>
        <dbReference type="PROSITE" id="PS50878"/>
    </source>
</evidence>
<dbReference type="PROSITE" id="PS50878">
    <property type="entry name" value="RT_POL"/>
    <property type="match status" value="1"/>
</dbReference>
<evidence type="ECO:0000313" key="3">
    <source>
        <dbReference type="Proteomes" id="UP000694546"/>
    </source>
</evidence>
<dbReference type="InterPro" id="IPR000477">
    <property type="entry name" value="RT_dom"/>
</dbReference>
<dbReference type="SUPFAM" id="SSF56672">
    <property type="entry name" value="DNA/RNA polymerases"/>
    <property type="match status" value="1"/>
</dbReference>
<dbReference type="CDD" id="cd01650">
    <property type="entry name" value="RT_nLTR_like"/>
    <property type="match status" value="1"/>
</dbReference>
<proteinExistence type="predicted"/>
<sequence length="462" mass="53243">MFNVKKFENNLSSNQWNSTLSTYDLTKAYSSFNNEFFGIFNQSFQLEKQSIKPKIHKSWLTKELKKSISKKHKLYKDYLTNPSPLNFNMYSKYRNKLNHMLRKSKRNHYQQKLNTSKNDMKKTWAIINEVINKPSSKINSQSIFYNNDSSIEDPIEIAEEFNTYFVNIGPALAAKIPLTPLYSNSTRPPSSQSMFHFSTVDEKEIWDIVSSLKSTSAGIDDLKMKLVKQCLPTIVKPLRHIFNCSLQSGVVPDQLKWAKVIPIIKNGDPSLFSNYRPISLLPCFSKILEKIVYNRLIAHLKDNNLLYDYQFGFRAKHSTSMALVQLVNRISTALDNKELTIGVFIDLSKAFDTVDPNILLTKLQAHGVSGTELNWFKSYLFNRKQYVVWNGANSTYSHLQCGVPQGSILGPLLFLIYINDLHLISDEALFILYADDTNIFITDKDEHKLIDRMNSVLERLDN</sequence>
<dbReference type="Proteomes" id="UP000694546">
    <property type="component" value="Chromosome 7"/>
</dbReference>
<evidence type="ECO:0000313" key="2">
    <source>
        <dbReference type="Ensembl" id="ENSGMOP00000051756.1"/>
    </source>
</evidence>
<organism evidence="2 3">
    <name type="scientific">Gadus morhua</name>
    <name type="common">Atlantic cod</name>
    <dbReference type="NCBI Taxonomy" id="8049"/>
    <lineage>
        <taxon>Eukaryota</taxon>
        <taxon>Metazoa</taxon>
        <taxon>Chordata</taxon>
        <taxon>Craniata</taxon>
        <taxon>Vertebrata</taxon>
        <taxon>Euteleostomi</taxon>
        <taxon>Actinopterygii</taxon>
        <taxon>Neopterygii</taxon>
        <taxon>Teleostei</taxon>
        <taxon>Neoteleostei</taxon>
        <taxon>Acanthomorphata</taxon>
        <taxon>Zeiogadaria</taxon>
        <taxon>Gadariae</taxon>
        <taxon>Gadiformes</taxon>
        <taxon>Gadoidei</taxon>
        <taxon>Gadidae</taxon>
        <taxon>Gadus</taxon>
    </lineage>
</organism>
<protein>
    <recommendedName>
        <fullName evidence="1">Reverse transcriptase domain-containing protein</fullName>
    </recommendedName>
</protein>
<feature type="domain" description="Reverse transcriptase" evidence="1">
    <location>
        <begin position="244"/>
        <end position="462"/>
    </location>
</feature>
<name>A0A8C5C120_GADMO</name>